<organism evidence="1 2">
    <name type="scientific">Paspalum notatum var. saurae</name>
    <dbReference type="NCBI Taxonomy" id="547442"/>
    <lineage>
        <taxon>Eukaryota</taxon>
        <taxon>Viridiplantae</taxon>
        <taxon>Streptophyta</taxon>
        <taxon>Embryophyta</taxon>
        <taxon>Tracheophyta</taxon>
        <taxon>Spermatophyta</taxon>
        <taxon>Magnoliopsida</taxon>
        <taxon>Liliopsida</taxon>
        <taxon>Poales</taxon>
        <taxon>Poaceae</taxon>
        <taxon>PACMAD clade</taxon>
        <taxon>Panicoideae</taxon>
        <taxon>Andropogonodae</taxon>
        <taxon>Paspaleae</taxon>
        <taxon>Paspalinae</taxon>
        <taxon>Paspalum</taxon>
    </lineage>
</organism>
<evidence type="ECO:0000313" key="2">
    <source>
        <dbReference type="Proteomes" id="UP001341281"/>
    </source>
</evidence>
<name>A0AAQ3TZ96_PASNO</name>
<accession>A0AAQ3TZ96</accession>
<sequence length="302" mass="33008">MPRGFVPAWGATAAWDPGIPQRVRRLCGRVHAWLGRRRGRAGGGGHAQVTRWLLHPVAGTVRAGGGGVYRQHVPAVRWPWLRLLPPALHPAISCASIGEPVSCCEPSPDLLPCLQSFSVVLLCRALLGVLTPPSSRCECLPWLASRRVLDFGVATEISKNEADSMDLRLFDWQCVADLMDLEAVRLVMHMCPLLKVGGPFSCSKAFKKGPYQSLKSMELLPALSGASPAGLGSILICVQYLAFTENGCLAFGNGCRYLDQVGYQYQGSCPLWDWIREVPVAVFWHQGWDMPPMPSHAIAQLT</sequence>
<evidence type="ECO:0000313" key="1">
    <source>
        <dbReference type="EMBL" id="WVZ82353.1"/>
    </source>
</evidence>
<dbReference type="Proteomes" id="UP001341281">
    <property type="component" value="Chromosome 06"/>
</dbReference>
<proteinExistence type="predicted"/>
<keyword evidence="2" id="KW-1185">Reference proteome</keyword>
<reference evidence="1 2" key="1">
    <citation type="submission" date="2024-02" db="EMBL/GenBank/DDBJ databases">
        <title>High-quality chromosome-scale genome assembly of Pensacola bahiagrass (Paspalum notatum Flugge var. saurae).</title>
        <authorList>
            <person name="Vega J.M."/>
            <person name="Podio M."/>
            <person name="Orjuela J."/>
            <person name="Siena L.A."/>
            <person name="Pessino S.C."/>
            <person name="Combes M.C."/>
            <person name="Mariac C."/>
            <person name="Albertini E."/>
            <person name="Pupilli F."/>
            <person name="Ortiz J.P.A."/>
            <person name="Leblanc O."/>
        </authorList>
    </citation>
    <scope>NUCLEOTIDE SEQUENCE [LARGE SCALE GENOMIC DNA]</scope>
    <source>
        <strain evidence="1">R1</strain>
        <tissue evidence="1">Leaf</tissue>
    </source>
</reference>
<dbReference type="AlphaFoldDB" id="A0AAQ3TZ96"/>
<dbReference type="EMBL" id="CP144750">
    <property type="protein sequence ID" value="WVZ82353.1"/>
    <property type="molecule type" value="Genomic_DNA"/>
</dbReference>
<gene>
    <name evidence="1" type="ORF">U9M48_029621</name>
</gene>
<protein>
    <submittedName>
        <fullName evidence="1">Uncharacterized protein</fullName>
    </submittedName>
</protein>